<feature type="domain" description="UPF0029" evidence="3">
    <location>
        <begin position="141"/>
        <end position="195"/>
    </location>
</feature>
<dbReference type="InterPro" id="IPR015796">
    <property type="entry name" value="Impact_YigZ-like"/>
</dbReference>
<dbReference type="Proteomes" id="UP000294555">
    <property type="component" value="Unassembled WGS sequence"/>
</dbReference>
<dbReference type="Gene3D" id="3.30.70.240">
    <property type="match status" value="1"/>
</dbReference>
<dbReference type="RefSeq" id="WP_132923856.1">
    <property type="nucleotide sequence ID" value="NZ_SJOI01000001.1"/>
</dbReference>
<dbReference type="InterPro" id="IPR020568">
    <property type="entry name" value="Ribosomal_Su5_D2-typ_SF"/>
</dbReference>
<name>A0A4R1NCM5_9GAMM</name>
<gene>
    <name evidence="4" type="ORF">EZJ58_3292</name>
</gene>
<evidence type="ECO:0000256" key="1">
    <source>
        <dbReference type="ARBA" id="ARBA00007665"/>
    </source>
</evidence>
<feature type="domain" description="Impact N-terminal" evidence="2">
    <location>
        <begin position="18"/>
        <end position="125"/>
    </location>
</feature>
<dbReference type="OrthoDB" id="9813771at2"/>
<dbReference type="AlphaFoldDB" id="A0A4R1NCM5"/>
<dbReference type="InterPro" id="IPR001498">
    <property type="entry name" value="Impact_N"/>
</dbReference>
<comment type="similarity">
    <text evidence="1">Belongs to the IMPACT family.</text>
</comment>
<reference evidence="4 5" key="1">
    <citation type="submission" date="2019-02" db="EMBL/GenBank/DDBJ databases">
        <title>Investigation of anaerobic lignin degradation for improved lignocellulosic biofuels.</title>
        <authorList>
            <person name="Deangelis K."/>
        </authorList>
    </citation>
    <scope>NUCLEOTIDE SEQUENCE [LARGE SCALE GENOMIC DNA]</scope>
    <source>
        <strain evidence="4 5">159R</strain>
    </source>
</reference>
<dbReference type="GO" id="GO:0006446">
    <property type="term" value="P:regulation of translational initiation"/>
    <property type="evidence" value="ECO:0007669"/>
    <property type="project" value="TreeGrafter"/>
</dbReference>
<dbReference type="InterPro" id="IPR035647">
    <property type="entry name" value="EFG_III/V"/>
</dbReference>
<dbReference type="PANTHER" id="PTHR16301:SF20">
    <property type="entry name" value="IMPACT FAMILY MEMBER YIGZ"/>
    <property type="match status" value="1"/>
</dbReference>
<dbReference type="GO" id="GO:0032561">
    <property type="term" value="F:guanyl ribonucleotide binding"/>
    <property type="evidence" value="ECO:0007669"/>
    <property type="project" value="UniProtKB-ARBA"/>
</dbReference>
<dbReference type="GO" id="GO:0017111">
    <property type="term" value="F:ribonucleoside triphosphate phosphatase activity"/>
    <property type="evidence" value="ECO:0007669"/>
    <property type="project" value="UniProtKB-ARBA"/>
</dbReference>
<comment type="caution">
    <text evidence="4">The sequence shown here is derived from an EMBL/GenBank/DDBJ whole genome shotgun (WGS) entry which is preliminary data.</text>
</comment>
<dbReference type="GO" id="GO:0043168">
    <property type="term" value="F:anion binding"/>
    <property type="evidence" value="ECO:0007669"/>
    <property type="project" value="UniProtKB-ARBA"/>
</dbReference>
<dbReference type="GO" id="GO:0005737">
    <property type="term" value="C:cytoplasm"/>
    <property type="evidence" value="ECO:0007669"/>
    <property type="project" value="TreeGrafter"/>
</dbReference>
<proteinExistence type="inferred from homology"/>
<evidence type="ECO:0000313" key="5">
    <source>
        <dbReference type="Proteomes" id="UP000294555"/>
    </source>
</evidence>
<accession>A0A4R1NCM5</accession>
<dbReference type="Pfam" id="PF09186">
    <property type="entry name" value="DUF1949"/>
    <property type="match status" value="1"/>
</dbReference>
<dbReference type="Pfam" id="PF01205">
    <property type="entry name" value="Impact_N"/>
    <property type="match status" value="1"/>
</dbReference>
<dbReference type="NCBIfam" id="NF008600">
    <property type="entry name" value="PRK11568.1"/>
    <property type="match status" value="1"/>
</dbReference>
<keyword evidence="5" id="KW-1185">Reference proteome</keyword>
<dbReference type="Gene3D" id="3.30.230.30">
    <property type="entry name" value="Impact, N-terminal domain"/>
    <property type="match status" value="1"/>
</dbReference>
<evidence type="ECO:0000313" key="4">
    <source>
        <dbReference type="EMBL" id="TCL05123.1"/>
    </source>
</evidence>
<dbReference type="InterPro" id="IPR036956">
    <property type="entry name" value="Impact_N_sf"/>
</dbReference>
<sequence length="203" mass="21986">MQAYFVPAAPVTAVMEIKKSRFITFLSPARGIDAARDCIRQAREQHPSATHHCWAYIAGPPQDSSQFGFSDDGEPSGTAGRPMLAQLQGCGAGEITAVVVRYFGGIKLGTGGLVRAYGGGVQQALKLMVRVEIVPQVEFVVSCRYEQQAWIEMAVKQVAGRIVQSEYGESINFRVAIPFDKVGEASRKLGDLSRGALHFLPIT</sequence>
<dbReference type="SUPFAM" id="SSF54211">
    <property type="entry name" value="Ribosomal protein S5 domain 2-like"/>
    <property type="match status" value="1"/>
</dbReference>
<dbReference type="InterPro" id="IPR015269">
    <property type="entry name" value="UPF0029_Impact_C"/>
</dbReference>
<dbReference type="InterPro" id="IPR023582">
    <property type="entry name" value="Impact"/>
</dbReference>
<dbReference type="NCBIfam" id="TIGR00257">
    <property type="entry name" value="IMPACT_YIGZ"/>
    <property type="match status" value="1"/>
</dbReference>
<dbReference type="PANTHER" id="PTHR16301">
    <property type="entry name" value="IMPACT-RELATED"/>
    <property type="match status" value="1"/>
</dbReference>
<evidence type="ECO:0000259" key="2">
    <source>
        <dbReference type="Pfam" id="PF01205"/>
    </source>
</evidence>
<dbReference type="SUPFAM" id="SSF54980">
    <property type="entry name" value="EF-G C-terminal domain-like"/>
    <property type="match status" value="1"/>
</dbReference>
<organism evidence="4 5">
    <name type="scientific">Sodalis ligni</name>
    <dbReference type="NCBI Taxonomy" id="2697027"/>
    <lineage>
        <taxon>Bacteria</taxon>
        <taxon>Pseudomonadati</taxon>
        <taxon>Pseudomonadota</taxon>
        <taxon>Gammaproteobacteria</taxon>
        <taxon>Enterobacterales</taxon>
        <taxon>Bruguierivoracaceae</taxon>
        <taxon>Sodalis</taxon>
    </lineage>
</organism>
<evidence type="ECO:0000259" key="3">
    <source>
        <dbReference type="Pfam" id="PF09186"/>
    </source>
</evidence>
<protein>
    <submittedName>
        <fullName evidence="4">Putative YigZ family protein</fullName>
    </submittedName>
</protein>
<dbReference type="EMBL" id="SJOI01000001">
    <property type="protein sequence ID" value="TCL05123.1"/>
    <property type="molecule type" value="Genomic_DNA"/>
</dbReference>